<dbReference type="Pfam" id="PF04061">
    <property type="entry name" value="ORMDL"/>
    <property type="match status" value="1"/>
</dbReference>
<keyword evidence="2 5" id="KW-0812">Transmembrane</keyword>
<reference evidence="6" key="1">
    <citation type="submission" date="2022-07" db="EMBL/GenBank/DDBJ databases">
        <title>Phylogenomic reconstructions and comparative analyses of Kickxellomycotina fungi.</title>
        <authorList>
            <person name="Reynolds N.K."/>
            <person name="Stajich J.E."/>
            <person name="Barry K."/>
            <person name="Grigoriev I.V."/>
            <person name="Crous P."/>
            <person name="Smith M.E."/>
        </authorList>
    </citation>
    <scope>NUCLEOTIDE SEQUENCE</scope>
    <source>
        <strain evidence="6">RSA 1196</strain>
    </source>
</reference>
<gene>
    <name evidence="6" type="primary">ORM1</name>
    <name evidence="6" type="ORF">IWQ62_004120</name>
</gene>
<sequence length="175" mass="20517">MKRRMSNLASRVPNVNKQGHVPINPNSQWVNNKGAWFSHIIYIVFLKYLFGIIPWVSRETSWTLTNWTYNISQYIMFHAIIGTPFEVEQGIYDGLTMWEQIDHGAQFTPTKKFLTVLPIFLFLLSTHYTNYDIFTFWINLIGLLIILVAKLPLMHRVRLFGINVVEGDDEVEDEH</sequence>
<comment type="caution">
    <text evidence="6">The sequence shown here is derived from an EMBL/GenBank/DDBJ whole genome shotgun (WGS) entry which is preliminary data.</text>
</comment>
<dbReference type="PANTHER" id="PTHR12665">
    <property type="entry name" value="ORMDL PROTEINS"/>
    <property type="match status" value="1"/>
</dbReference>
<evidence type="ECO:0000256" key="3">
    <source>
        <dbReference type="ARBA" id="ARBA00022989"/>
    </source>
</evidence>
<dbReference type="OrthoDB" id="1932233at2759"/>
<keyword evidence="7" id="KW-1185">Reference proteome</keyword>
<keyword evidence="4 5" id="KW-0472">Membrane</keyword>
<evidence type="ECO:0000313" key="6">
    <source>
        <dbReference type="EMBL" id="KAJ1960716.1"/>
    </source>
</evidence>
<dbReference type="EMBL" id="JANBPY010001283">
    <property type="protein sequence ID" value="KAJ1960716.1"/>
    <property type="molecule type" value="Genomic_DNA"/>
</dbReference>
<protein>
    <submittedName>
        <fullName evidence="6">Sphingolipid homeostasis protein orm1</fullName>
    </submittedName>
</protein>
<keyword evidence="3 5" id="KW-1133">Transmembrane helix</keyword>
<name>A0A9W8AM79_9FUNG</name>
<evidence type="ECO:0000256" key="2">
    <source>
        <dbReference type="ARBA" id="ARBA00022692"/>
    </source>
</evidence>
<evidence type="ECO:0000256" key="4">
    <source>
        <dbReference type="ARBA" id="ARBA00023136"/>
    </source>
</evidence>
<organism evidence="6 7">
    <name type="scientific">Dispira parvispora</name>
    <dbReference type="NCBI Taxonomy" id="1520584"/>
    <lineage>
        <taxon>Eukaryota</taxon>
        <taxon>Fungi</taxon>
        <taxon>Fungi incertae sedis</taxon>
        <taxon>Zoopagomycota</taxon>
        <taxon>Kickxellomycotina</taxon>
        <taxon>Dimargaritomycetes</taxon>
        <taxon>Dimargaritales</taxon>
        <taxon>Dimargaritaceae</taxon>
        <taxon>Dispira</taxon>
    </lineage>
</organism>
<evidence type="ECO:0000313" key="7">
    <source>
        <dbReference type="Proteomes" id="UP001150925"/>
    </source>
</evidence>
<dbReference type="AlphaFoldDB" id="A0A9W8AM79"/>
<proteinExistence type="predicted"/>
<feature type="transmembrane region" description="Helical" evidence="5">
    <location>
        <begin position="36"/>
        <end position="56"/>
    </location>
</feature>
<accession>A0A9W8AM79</accession>
<evidence type="ECO:0000256" key="5">
    <source>
        <dbReference type="SAM" id="Phobius"/>
    </source>
</evidence>
<comment type="subcellular location">
    <subcellularLocation>
        <location evidence="1">Membrane</location>
        <topology evidence="1">Multi-pass membrane protein</topology>
    </subcellularLocation>
</comment>
<evidence type="ECO:0000256" key="1">
    <source>
        <dbReference type="ARBA" id="ARBA00004141"/>
    </source>
</evidence>
<dbReference type="InterPro" id="IPR007203">
    <property type="entry name" value="ORMDL"/>
</dbReference>
<dbReference type="Proteomes" id="UP001150925">
    <property type="component" value="Unassembled WGS sequence"/>
</dbReference>
<dbReference type="PIRSF" id="PIRSF018147">
    <property type="entry name" value="ORMDL"/>
    <property type="match status" value="1"/>
</dbReference>
<dbReference type="GO" id="GO:0005789">
    <property type="term" value="C:endoplasmic reticulum membrane"/>
    <property type="evidence" value="ECO:0007669"/>
    <property type="project" value="InterPro"/>
</dbReference>
<feature type="transmembrane region" description="Helical" evidence="5">
    <location>
        <begin position="136"/>
        <end position="153"/>
    </location>
</feature>